<keyword evidence="1" id="KW-0812">Transmembrane</keyword>
<sequence length="72" mass="8662">MLELAKKVFSLMELFYDLLFVYAIAKMTGQIHHLHHGILAWEDFRSFLIILASLLMIWMYQTLYSGLYFTWK</sequence>
<accession>A0A6F9XLQ6</accession>
<feature type="transmembrane region" description="Helical" evidence="1">
    <location>
        <begin position="46"/>
        <end position="71"/>
    </location>
</feature>
<protein>
    <recommendedName>
        <fullName evidence="3">Low temperature requirement protein A</fullName>
    </recommendedName>
</protein>
<organism evidence="2">
    <name type="scientific">Ligilactobacillus agilis</name>
    <dbReference type="NCBI Taxonomy" id="1601"/>
    <lineage>
        <taxon>Bacteria</taxon>
        <taxon>Bacillati</taxon>
        <taxon>Bacillota</taxon>
        <taxon>Bacilli</taxon>
        <taxon>Lactobacillales</taxon>
        <taxon>Lactobacillaceae</taxon>
        <taxon>Ligilactobacillus</taxon>
    </lineage>
</organism>
<proteinExistence type="predicted"/>
<dbReference type="Proteomes" id="UP000494265">
    <property type="component" value="Unassembled WGS sequence"/>
</dbReference>
<dbReference type="RefSeq" id="WP_172584697.1">
    <property type="nucleotide sequence ID" value="NZ_BLAM01000122.1"/>
</dbReference>
<keyword evidence="1" id="KW-0472">Membrane</keyword>
<evidence type="ECO:0000313" key="2">
    <source>
        <dbReference type="EMBL" id="GET06179.1"/>
    </source>
</evidence>
<reference evidence="2" key="1">
    <citation type="submission" date="2019-10" db="EMBL/GenBank/DDBJ databases">
        <title>Lactobacillus agilis SY212 Whole Genome Sequencing Project.</title>
        <authorList>
            <person name="Suzuki S."/>
            <person name="Endo A."/>
            <person name="Maeno S."/>
            <person name="Shiwa Y."/>
            <person name="Matsutani M."/>
            <person name="Kajikawa A."/>
        </authorList>
    </citation>
    <scope>NUCLEOTIDE SEQUENCE</scope>
    <source>
        <strain evidence="2">SY212</strain>
    </source>
</reference>
<feature type="transmembrane region" description="Helical" evidence="1">
    <location>
        <begin position="6"/>
        <end position="25"/>
    </location>
</feature>
<comment type="caution">
    <text evidence="2">The sequence shown here is derived from an EMBL/GenBank/DDBJ whole genome shotgun (WGS) entry which is preliminary data.</text>
</comment>
<dbReference type="EMBL" id="BLAM01000122">
    <property type="protein sequence ID" value="GET06179.1"/>
    <property type="molecule type" value="Genomic_DNA"/>
</dbReference>
<dbReference type="Pfam" id="PF06772">
    <property type="entry name" value="LtrA"/>
    <property type="match status" value="1"/>
</dbReference>
<evidence type="ECO:0000256" key="1">
    <source>
        <dbReference type="SAM" id="Phobius"/>
    </source>
</evidence>
<keyword evidence="1" id="KW-1133">Transmembrane helix</keyword>
<dbReference type="AlphaFoldDB" id="A0A6F9XLQ6"/>
<name>A0A6F9XLQ6_9LACO</name>
<dbReference type="InterPro" id="IPR010640">
    <property type="entry name" value="Low_temperature_requirement_A"/>
</dbReference>
<evidence type="ECO:0008006" key="3">
    <source>
        <dbReference type="Google" id="ProtNLM"/>
    </source>
</evidence>
<gene>
    <name evidence="2" type="ORF">SY212_12090</name>
</gene>